<dbReference type="RefSeq" id="WP_229352870.1">
    <property type="nucleotide sequence ID" value="NZ_BAABAO010000003.1"/>
</dbReference>
<keyword evidence="1" id="KW-0051">Antiviral defense</keyword>
<protein>
    <submittedName>
        <fullName evidence="2">Nucleotidyltransferase</fullName>
    </submittedName>
</protein>
<accession>A0ABP7XUE1</accession>
<keyword evidence="3" id="KW-1185">Reference proteome</keyword>
<evidence type="ECO:0000313" key="3">
    <source>
        <dbReference type="Proteomes" id="UP001501333"/>
    </source>
</evidence>
<dbReference type="CDD" id="cd05400">
    <property type="entry name" value="NT_2-5OAS_ClassI-CCAase"/>
    <property type="match status" value="1"/>
</dbReference>
<gene>
    <name evidence="2" type="ORF">GCM10022250_12680</name>
</gene>
<dbReference type="EMBL" id="BAABAO010000003">
    <property type="protein sequence ID" value="GAA4126183.1"/>
    <property type="molecule type" value="Genomic_DNA"/>
</dbReference>
<dbReference type="InterPro" id="IPR006116">
    <property type="entry name" value="NT_2-5OAS_ClassI-CCAase"/>
</dbReference>
<name>A0ABP7XUE1_9FLAO</name>
<sequence>MKNNMKKYTEQEYKKDELLAIIAANLELDATRKQQMESAYRAVNDVLSKDENFFKDYTINVYAQGSLLIGTTIKPLPGKEFDLDIVLHIESSYLNHTPAEIYDELYRVLSNHDTYKTLLKKKNRCVRIDYNSDFHMDILPGCMISLNNNRLMIPEDNRRISWSRTHPKGYGEWFKEIAERNKSSFLLQERYNLMLEAKIETEDLPLDVYLKTPLQRTVQIVKRYRDLYYQNKDTSKEPAVSSIVLTTLLAQSHEGNFSIQEALKNAVVKLKKLANDYKFRKIKFAVYNPVDNHEDKDKRENFTDSWEDKHYQSFIGFVEDFERKLNAFIGEDTNEINYKELFGNGYYKENIQRLVKLEERLKGNSKLASLLSGTAYTDPRGNINTSTGVKNGNHGFYAQS</sequence>
<proteinExistence type="predicted"/>
<dbReference type="Proteomes" id="UP001501333">
    <property type="component" value="Unassembled WGS sequence"/>
</dbReference>
<comment type="caution">
    <text evidence="2">The sequence shown here is derived from an EMBL/GenBank/DDBJ whole genome shotgun (WGS) entry which is preliminary data.</text>
</comment>
<evidence type="ECO:0000313" key="2">
    <source>
        <dbReference type="EMBL" id="GAA4126183.1"/>
    </source>
</evidence>
<reference evidence="3" key="1">
    <citation type="journal article" date="2019" name="Int. J. Syst. Evol. Microbiol.">
        <title>The Global Catalogue of Microorganisms (GCM) 10K type strain sequencing project: providing services to taxonomists for standard genome sequencing and annotation.</title>
        <authorList>
            <consortium name="The Broad Institute Genomics Platform"/>
            <consortium name="The Broad Institute Genome Sequencing Center for Infectious Disease"/>
            <person name="Wu L."/>
            <person name="Ma J."/>
        </authorList>
    </citation>
    <scope>NUCLEOTIDE SEQUENCE [LARGE SCALE GENOMIC DNA]</scope>
    <source>
        <strain evidence="3">JCM 17386</strain>
    </source>
</reference>
<organism evidence="2 3">
    <name type="scientific">Flavobacterium chungbukense</name>
    <dbReference type="NCBI Taxonomy" id="877464"/>
    <lineage>
        <taxon>Bacteria</taxon>
        <taxon>Pseudomonadati</taxon>
        <taxon>Bacteroidota</taxon>
        <taxon>Flavobacteriia</taxon>
        <taxon>Flavobacteriales</taxon>
        <taxon>Flavobacteriaceae</taxon>
        <taxon>Flavobacterium</taxon>
    </lineage>
</organism>
<dbReference type="Pfam" id="PF18144">
    <property type="entry name" value="SMODS"/>
    <property type="match status" value="1"/>
</dbReference>
<evidence type="ECO:0000256" key="1">
    <source>
        <dbReference type="ARBA" id="ARBA00023118"/>
    </source>
</evidence>